<feature type="region of interest" description="Disordered" evidence="1">
    <location>
        <begin position="1"/>
        <end position="37"/>
    </location>
</feature>
<dbReference type="AlphaFoldDB" id="Q0B3L0"/>
<protein>
    <submittedName>
        <fullName evidence="2">Uncharacterized protein</fullName>
    </submittedName>
</protein>
<evidence type="ECO:0000256" key="1">
    <source>
        <dbReference type="SAM" id="MobiDB-lite"/>
    </source>
</evidence>
<accession>Q0B3L0</accession>
<proteinExistence type="predicted"/>
<dbReference type="Proteomes" id="UP000000662">
    <property type="component" value="Chromosome 3"/>
</dbReference>
<evidence type="ECO:0000313" key="2">
    <source>
        <dbReference type="EMBL" id="ABI91263.1"/>
    </source>
</evidence>
<name>Q0B3L0_BURCM</name>
<dbReference type="EMBL" id="CP000442">
    <property type="protein sequence ID" value="ABI91263.1"/>
    <property type="molecule type" value="Genomic_DNA"/>
</dbReference>
<evidence type="ECO:0000313" key="3">
    <source>
        <dbReference type="Proteomes" id="UP000000662"/>
    </source>
</evidence>
<dbReference type="KEGG" id="bam:Bamb_5716"/>
<reference evidence="2" key="1">
    <citation type="submission" date="2006-08" db="EMBL/GenBank/DDBJ databases">
        <title>Complete sequence of Chromosome 3 of Burkholderia cepacia AMMD.</title>
        <authorList>
            <consortium name="US DOE Joint Genome Institute"/>
            <person name="Copeland A."/>
            <person name="Lucas S."/>
            <person name="Lapidus A."/>
            <person name="Barry K."/>
            <person name="Detter J.C."/>
            <person name="Glavina del Rio T."/>
            <person name="Hammon N."/>
            <person name="Israni S."/>
            <person name="Pitluck S."/>
            <person name="Bruce D."/>
            <person name="Chain P."/>
            <person name="Malfatti S."/>
            <person name="Shin M."/>
            <person name="Vergez L."/>
            <person name="Schmutz J."/>
            <person name="Larimer F."/>
            <person name="Land M."/>
            <person name="Hauser L."/>
            <person name="Kyrpides N."/>
            <person name="Kim E."/>
            <person name="Parke J."/>
            <person name="Coenye T."/>
            <person name="Konstantinidis K."/>
            <person name="Ramette A."/>
            <person name="Tiedje J."/>
            <person name="Richardson P."/>
        </authorList>
    </citation>
    <scope>NUCLEOTIDE SEQUENCE</scope>
    <source>
        <strain evidence="2">AMMD</strain>
    </source>
</reference>
<gene>
    <name evidence="2" type="ordered locus">Bamb_5716</name>
</gene>
<sequence length="86" mass="9519">MKPTSTRPGDPDERAARCARRRRPHELKPIHDGGLAAGHRRLHARPLAFRGPPAGFVRSGVITLHIVARGSNRGHANRFHAHTPCR</sequence>
<organism evidence="2 3">
    <name type="scientific">Burkholderia ambifaria (strain ATCC BAA-244 / DSM 16087 / CCUG 44356 / LMG 19182 / AMMD)</name>
    <name type="common">Burkholderia cepacia (strain AMMD)</name>
    <dbReference type="NCBI Taxonomy" id="339670"/>
    <lineage>
        <taxon>Bacteria</taxon>
        <taxon>Pseudomonadati</taxon>
        <taxon>Pseudomonadota</taxon>
        <taxon>Betaproteobacteria</taxon>
        <taxon>Burkholderiales</taxon>
        <taxon>Burkholderiaceae</taxon>
        <taxon>Burkholderia</taxon>
        <taxon>Burkholderia cepacia complex</taxon>
    </lineage>
</organism>
<keyword evidence="3" id="KW-1185">Reference proteome</keyword>